<dbReference type="Proteomes" id="UP001366060">
    <property type="component" value="Unassembled WGS sequence"/>
</dbReference>
<dbReference type="Pfam" id="PF12065">
    <property type="entry name" value="DUF3545"/>
    <property type="match status" value="1"/>
</dbReference>
<dbReference type="RefSeq" id="WP_341629252.1">
    <property type="nucleotide sequence ID" value="NZ_JBAKBA010000063.1"/>
</dbReference>
<dbReference type="InterPro" id="IPR021932">
    <property type="entry name" value="DUF3545"/>
</dbReference>
<comment type="caution">
    <text evidence="1">The sequence shown here is derived from an EMBL/GenBank/DDBJ whole genome shotgun (WGS) entry which is preliminary data.</text>
</comment>
<accession>A0ABU9HH05</accession>
<protein>
    <submittedName>
        <fullName evidence="1">DUF3545 family protein</fullName>
    </submittedName>
</protein>
<gene>
    <name evidence="1" type="ORF">V6255_17225</name>
</gene>
<name>A0ABU9HH05_9GAMM</name>
<reference evidence="1 2" key="1">
    <citation type="submission" date="2024-02" db="EMBL/GenBank/DDBJ databases">
        <title>Bacteria isolated from the canopy kelp, Nereocystis luetkeana.</title>
        <authorList>
            <person name="Pfister C.A."/>
            <person name="Younker I.T."/>
            <person name="Light S.H."/>
        </authorList>
    </citation>
    <scope>NUCLEOTIDE SEQUENCE [LARGE SCALE GENOMIC DNA]</scope>
    <source>
        <strain evidence="1 2">TI.2.07</strain>
    </source>
</reference>
<proteinExistence type="predicted"/>
<evidence type="ECO:0000313" key="2">
    <source>
        <dbReference type="Proteomes" id="UP001366060"/>
    </source>
</evidence>
<organism evidence="1 2">
    <name type="scientific">Psychromonas arctica</name>
    <dbReference type="NCBI Taxonomy" id="168275"/>
    <lineage>
        <taxon>Bacteria</taxon>
        <taxon>Pseudomonadati</taxon>
        <taxon>Pseudomonadota</taxon>
        <taxon>Gammaproteobacteria</taxon>
        <taxon>Alteromonadales</taxon>
        <taxon>Psychromonadaceae</taxon>
        <taxon>Psychromonas</taxon>
    </lineage>
</organism>
<keyword evidence="2" id="KW-1185">Reference proteome</keyword>
<sequence length="61" mass="7155">MQQTQMNEVDMNIDNLYAVPAKRKAKPRKWREIENAKAQLSLAKELREIDPSFSFSQSELM</sequence>
<evidence type="ECO:0000313" key="1">
    <source>
        <dbReference type="EMBL" id="MEL0660877.1"/>
    </source>
</evidence>
<dbReference type="EMBL" id="JBAKBA010000063">
    <property type="protein sequence ID" value="MEL0660877.1"/>
    <property type="molecule type" value="Genomic_DNA"/>
</dbReference>